<evidence type="ECO:0000313" key="2">
    <source>
        <dbReference type="EMBL" id="GMI19939.1"/>
    </source>
</evidence>
<keyword evidence="3" id="KW-1185">Reference proteome</keyword>
<reference evidence="2 3" key="1">
    <citation type="journal article" date="2023" name="Commun. Biol.">
        <title>Genome analysis of Parmales, the sister group of diatoms, reveals the evolutionary specialization of diatoms from phago-mixotrophs to photoautotrophs.</title>
        <authorList>
            <person name="Ban H."/>
            <person name="Sato S."/>
            <person name="Yoshikawa S."/>
            <person name="Yamada K."/>
            <person name="Nakamura Y."/>
            <person name="Ichinomiya M."/>
            <person name="Sato N."/>
            <person name="Blanc-Mathieu R."/>
            <person name="Endo H."/>
            <person name="Kuwata A."/>
            <person name="Ogata H."/>
        </authorList>
    </citation>
    <scope>NUCLEOTIDE SEQUENCE [LARGE SCALE GENOMIC DNA]</scope>
</reference>
<dbReference type="Proteomes" id="UP001165060">
    <property type="component" value="Unassembled WGS sequence"/>
</dbReference>
<feature type="signal peptide" evidence="1">
    <location>
        <begin position="1"/>
        <end position="44"/>
    </location>
</feature>
<organism evidence="2 3">
    <name type="scientific">Tetraparma gracilis</name>
    <dbReference type="NCBI Taxonomy" id="2962635"/>
    <lineage>
        <taxon>Eukaryota</taxon>
        <taxon>Sar</taxon>
        <taxon>Stramenopiles</taxon>
        <taxon>Ochrophyta</taxon>
        <taxon>Bolidophyceae</taxon>
        <taxon>Parmales</taxon>
        <taxon>Triparmaceae</taxon>
        <taxon>Tetraparma</taxon>
    </lineage>
</organism>
<evidence type="ECO:0000256" key="1">
    <source>
        <dbReference type="SAM" id="SignalP"/>
    </source>
</evidence>
<gene>
    <name evidence="2" type="ORF">TeGR_g813</name>
</gene>
<comment type="caution">
    <text evidence="2">The sequence shown here is derived from an EMBL/GenBank/DDBJ whole genome shotgun (WGS) entry which is preliminary data.</text>
</comment>
<dbReference type="EMBL" id="BRYB01001182">
    <property type="protein sequence ID" value="GMI19939.1"/>
    <property type="molecule type" value="Genomic_DNA"/>
</dbReference>
<protein>
    <submittedName>
        <fullName evidence="2">Uncharacterized protein</fullName>
    </submittedName>
</protein>
<evidence type="ECO:0000313" key="3">
    <source>
        <dbReference type="Proteomes" id="UP001165060"/>
    </source>
</evidence>
<proteinExistence type="predicted"/>
<keyword evidence="1" id="KW-0732">Signal</keyword>
<accession>A0ABQ6M5K3</accession>
<feature type="chain" id="PRO_5046850818" evidence="1">
    <location>
        <begin position="45"/>
        <end position="247"/>
    </location>
</feature>
<sequence>MSSGCSTQSGGVKRTCRLAAASSHILLALGLLLGLASLITCGDAEQAGKQVPDAVPTWSGSQVTDLHREYQNIFLHGNRNAASHLWSTFLLDRSAGMSRETLELMFSGFCAVSGSPIRPNDYNRYLLRLPLADGSGDRAGAMHYCCWPCVCDTQDFIRVDTKTVPVEGGERRYHFAVIGNPCDNAGALDAPFVQPFDGRQTTLSREAREVRCAGGELLGATMSDGGLVIIGMFFDEATAGKRGAGLR</sequence>
<name>A0ABQ6M5K3_9STRA</name>